<dbReference type="EMBL" id="KQ980159">
    <property type="protein sequence ID" value="KYN17420.1"/>
    <property type="molecule type" value="Genomic_DNA"/>
</dbReference>
<protein>
    <submittedName>
        <fullName evidence="1">Uncharacterized protein</fullName>
    </submittedName>
</protein>
<gene>
    <name evidence="1" type="ORF">ALC57_10292</name>
</gene>
<proteinExistence type="predicted"/>
<sequence length="164" mass="18416">MEKIIVSINTIVKFYKQQTGVIMILPRLTKLSENSKMPLNPRFCVFAVRLNVENSTNKLFSEEYNTKFRCWPQETRLRGGIGPQNRPPNGVSINLVVFSDRISEDSLEMRTKTHSGGFPRRPKDVKVNSTLIEEKVIEKDTKRQDVLSILAVVSPPGGGGSVGK</sequence>
<accession>A0A151J4A8</accession>
<organism evidence="1 2">
    <name type="scientific">Trachymyrmex cornetzi</name>
    <dbReference type="NCBI Taxonomy" id="471704"/>
    <lineage>
        <taxon>Eukaryota</taxon>
        <taxon>Metazoa</taxon>
        <taxon>Ecdysozoa</taxon>
        <taxon>Arthropoda</taxon>
        <taxon>Hexapoda</taxon>
        <taxon>Insecta</taxon>
        <taxon>Pterygota</taxon>
        <taxon>Neoptera</taxon>
        <taxon>Endopterygota</taxon>
        <taxon>Hymenoptera</taxon>
        <taxon>Apocrita</taxon>
        <taxon>Aculeata</taxon>
        <taxon>Formicoidea</taxon>
        <taxon>Formicidae</taxon>
        <taxon>Myrmicinae</taxon>
        <taxon>Trachymyrmex</taxon>
    </lineage>
</organism>
<evidence type="ECO:0000313" key="2">
    <source>
        <dbReference type="Proteomes" id="UP000078492"/>
    </source>
</evidence>
<evidence type="ECO:0000313" key="1">
    <source>
        <dbReference type="EMBL" id="KYN17420.1"/>
    </source>
</evidence>
<dbReference type="AlphaFoldDB" id="A0A151J4A8"/>
<reference evidence="1 2" key="1">
    <citation type="submission" date="2015-09" db="EMBL/GenBank/DDBJ databases">
        <title>Trachymyrmex cornetzi WGS genome.</title>
        <authorList>
            <person name="Nygaard S."/>
            <person name="Hu H."/>
            <person name="Boomsma J."/>
            <person name="Zhang G."/>
        </authorList>
    </citation>
    <scope>NUCLEOTIDE SEQUENCE [LARGE SCALE GENOMIC DNA]</scope>
    <source>
        <strain evidence="1">Tcor2-1</strain>
        <tissue evidence="1">Whole body</tissue>
    </source>
</reference>
<name>A0A151J4A8_9HYME</name>
<keyword evidence="2" id="KW-1185">Reference proteome</keyword>
<dbReference type="Proteomes" id="UP000078492">
    <property type="component" value="Unassembled WGS sequence"/>
</dbReference>